<accession>H1XVT2</accession>
<dbReference type="EMBL" id="CM001402">
    <property type="protein sequence ID" value="EHO40659.1"/>
    <property type="molecule type" value="Genomic_DNA"/>
</dbReference>
<feature type="transmembrane region" description="Helical" evidence="1">
    <location>
        <begin position="125"/>
        <end position="152"/>
    </location>
</feature>
<dbReference type="HOGENOM" id="CLU_1352543_0_0_0"/>
<gene>
    <name evidence="2" type="ORF">Calab_1025</name>
</gene>
<evidence type="ECO:0000313" key="2">
    <source>
        <dbReference type="EMBL" id="EHO40659.1"/>
    </source>
</evidence>
<keyword evidence="3" id="KW-1185">Reference proteome</keyword>
<dbReference type="PaxDb" id="880073-Calab_1025"/>
<protein>
    <submittedName>
        <fullName evidence="2">Uncharacterized protein</fullName>
    </submittedName>
</protein>
<dbReference type="OrthoDB" id="9954105at2"/>
<keyword evidence="1" id="KW-0472">Membrane</keyword>
<feature type="transmembrane region" description="Helical" evidence="1">
    <location>
        <begin position="62"/>
        <end position="80"/>
    </location>
</feature>
<sequence>MNAQVEENVFKRVLWLYGLYSLLNLFSFLLGYHFLPEGFMRGSPYSAIGSFVASASSFWSEFSLTLLFNLSVVIVVCILTNLQQFRHVPIGYIVPVVLGIVSGLVSGTNSFAASDLKQFNALDGMALGMGIGGIEMLAYVLVISATANIGLYNYESLKQWQGKRLKNIRQIKLSVSEMFCLGLGILMIIFAAYRETVMAFAQ</sequence>
<reference evidence="2 3" key="1">
    <citation type="submission" date="2011-09" db="EMBL/GenBank/DDBJ databases">
        <title>The permanent draft genome of Caldithrix abyssi DSM 13497.</title>
        <authorList>
            <consortium name="US DOE Joint Genome Institute (JGI-PGF)"/>
            <person name="Lucas S."/>
            <person name="Han J."/>
            <person name="Lapidus A."/>
            <person name="Bruce D."/>
            <person name="Goodwin L."/>
            <person name="Pitluck S."/>
            <person name="Peters L."/>
            <person name="Kyrpides N."/>
            <person name="Mavromatis K."/>
            <person name="Ivanova N."/>
            <person name="Mikhailova N."/>
            <person name="Chertkov O."/>
            <person name="Detter J.C."/>
            <person name="Tapia R."/>
            <person name="Han C."/>
            <person name="Land M."/>
            <person name="Hauser L."/>
            <person name="Markowitz V."/>
            <person name="Cheng J.-F."/>
            <person name="Hugenholtz P."/>
            <person name="Woyke T."/>
            <person name="Wu D."/>
            <person name="Spring S."/>
            <person name="Brambilla E."/>
            <person name="Klenk H.-P."/>
            <person name="Eisen J.A."/>
        </authorList>
    </citation>
    <scope>NUCLEOTIDE SEQUENCE [LARGE SCALE GENOMIC DNA]</scope>
    <source>
        <strain evidence="2 3">DSM 13497</strain>
    </source>
</reference>
<keyword evidence="1" id="KW-0812">Transmembrane</keyword>
<feature type="transmembrane region" description="Helical" evidence="1">
    <location>
        <begin position="173"/>
        <end position="193"/>
    </location>
</feature>
<name>H1XVT2_CALAY</name>
<feature type="transmembrane region" description="Helical" evidence="1">
    <location>
        <begin position="12"/>
        <end position="35"/>
    </location>
</feature>
<evidence type="ECO:0000256" key="1">
    <source>
        <dbReference type="SAM" id="Phobius"/>
    </source>
</evidence>
<dbReference type="InParanoid" id="H1XVT2"/>
<organism evidence="2 3">
    <name type="scientific">Caldithrix abyssi DSM 13497</name>
    <dbReference type="NCBI Taxonomy" id="880073"/>
    <lineage>
        <taxon>Bacteria</taxon>
        <taxon>Pseudomonadati</taxon>
        <taxon>Calditrichota</taxon>
        <taxon>Calditrichia</taxon>
        <taxon>Calditrichales</taxon>
        <taxon>Calditrichaceae</taxon>
        <taxon>Caldithrix</taxon>
    </lineage>
</organism>
<evidence type="ECO:0000313" key="3">
    <source>
        <dbReference type="Proteomes" id="UP000004671"/>
    </source>
</evidence>
<dbReference type="RefSeq" id="WP_006927683.1">
    <property type="nucleotide sequence ID" value="NZ_CM001402.1"/>
</dbReference>
<proteinExistence type="predicted"/>
<dbReference type="Proteomes" id="UP000004671">
    <property type="component" value="Chromosome"/>
</dbReference>
<feature type="transmembrane region" description="Helical" evidence="1">
    <location>
        <begin position="92"/>
        <end position="113"/>
    </location>
</feature>
<dbReference type="eggNOG" id="ENOG5033PQJ">
    <property type="taxonomic scope" value="Bacteria"/>
</dbReference>
<dbReference type="AlphaFoldDB" id="H1XVT2"/>
<keyword evidence="1" id="KW-1133">Transmembrane helix</keyword>